<feature type="compositionally biased region" description="Polar residues" evidence="1">
    <location>
        <begin position="18"/>
        <end position="29"/>
    </location>
</feature>
<reference evidence="2" key="1">
    <citation type="submission" date="2014-12" db="EMBL/GenBank/DDBJ databases">
        <title>Insight into the proteome of Arion vulgaris.</title>
        <authorList>
            <person name="Aradska J."/>
            <person name="Bulat T."/>
            <person name="Smidak R."/>
            <person name="Sarate P."/>
            <person name="Gangsoo J."/>
            <person name="Sialana F."/>
            <person name="Bilban M."/>
            <person name="Lubec G."/>
        </authorList>
    </citation>
    <scope>NUCLEOTIDE SEQUENCE</scope>
    <source>
        <tissue evidence="2">Skin</tissue>
    </source>
</reference>
<feature type="region of interest" description="Disordered" evidence="1">
    <location>
        <begin position="1"/>
        <end position="65"/>
    </location>
</feature>
<feature type="compositionally biased region" description="Polar residues" evidence="1">
    <location>
        <begin position="106"/>
        <end position="119"/>
    </location>
</feature>
<dbReference type="EMBL" id="HACG01024691">
    <property type="protein sequence ID" value="CEK71556.1"/>
    <property type="molecule type" value="Transcribed_RNA"/>
</dbReference>
<feature type="non-terminal residue" evidence="2">
    <location>
        <position position="119"/>
    </location>
</feature>
<organism evidence="2">
    <name type="scientific">Arion vulgaris</name>
    <dbReference type="NCBI Taxonomy" id="1028688"/>
    <lineage>
        <taxon>Eukaryota</taxon>
        <taxon>Metazoa</taxon>
        <taxon>Spiralia</taxon>
        <taxon>Lophotrochozoa</taxon>
        <taxon>Mollusca</taxon>
        <taxon>Gastropoda</taxon>
        <taxon>Heterobranchia</taxon>
        <taxon>Euthyneura</taxon>
        <taxon>Panpulmonata</taxon>
        <taxon>Eupulmonata</taxon>
        <taxon>Stylommatophora</taxon>
        <taxon>Helicina</taxon>
        <taxon>Arionoidea</taxon>
        <taxon>Arionidae</taxon>
        <taxon>Arion</taxon>
    </lineage>
</organism>
<evidence type="ECO:0000313" key="2">
    <source>
        <dbReference type="EMBL" id="CEK71556.1"/>
    </source>
</evidence>
<dbReference type="AlphaFoldDB" id="A0A0B6ZUP0"/>
<accession>A0A0B6ZUP0</accession>
<protein>
    <submittedName>
        <fullName evidence="2">Uncharacterized protein</fullName>
    </submittedName>
</protein>
<sequence>KERALEKVKKSKEKKSCQETSSMALSSQDMELLRRWTVMQNPGQGEHASQSPPHPGPAVSPPQAATLTVNSRNGSIQNIEANLSSQQNTTVSSHVSTAGNKPRQILSKSVAPSSVTLGS</sequence>
<feature type="compositionally biased region" description="Polar residues" evidence="1">
    <location>
        <begin position="84"/>
        <end position="99"/>
    </location>
</feature>
<gene>
    <name evidence="2" type="primary">ORF78875</name>
</gene>
<proteinExistence type="predicted"/>
<name>A0A0B6ZUP0_9EUPU</name>
<feature type="compositionally biased region" description="Polar residues" evidence="1">
    <location>
        <begin position="38"/>
        <end position="51"/>
    </location>
</feature>
<feature type="non-terminal residue" evidence="2">
    <location>
        <position position="1"/>
    </location>
</feature>
<feature type="region of interest" description="Disordered" evidence="1">
    <location>
        <begin position="84"/>
        <end position="119"/>
    </location>
</feature>
<evidence type="ECO:0000256" key="1">
    <source>
        <dbReference type="SAM" id="MobiDB-lite"/>
    </source>
</evidence>